<dbReference type="Proteomes" id="UP001152300">
    <property type="component" value="Unassembled WGS sequence"/>
</dbReference>
<evidence type="ECO:0000313" key="3">
    <source>
        <dbReference type="EMBL" id="KAJ8058427.1"/>
    </source>
</evidence>
<dbReference type="PANTHER" id="PTHR34502:SF3">
    <property type="entry name" value="DUF6594 DOMAIN-CONTAINING PROTEIN"/>
    <property type="match status" value="1"/>
</dbReference>
<dbReference type="EMBL" id="JAPEIS010000016">
    <property type="protein sequence ID" value="KAJ8058427.1"/>
    <property type="molecule type" value="Genomic_DNA"/>
</dbReference>
<keyword evidence="1" id="KW-1133">Transmembrane helix</keyword>
<gene>
    <name evidence="3" type="ORF">OCU04_012616</name>
</gene>
<keyword evidence="1" id="KW-0472">Membrane</keyword>
<name>A0A9X0DEA9_9HELO</name>
<evidence type="ECO:0000313" key="4">
    <source>
        <dbReference type="Proteomes" id="UP001152300"/>
    </source>
</evidence>
<dbReference type="Pfam" id="PF20237">
    <property type="entry name" value="DUF6594"/>
    <property type="match status" value="1"/>
</dbReference>
<evidence type="ECO:0000256" key="1">
    <source>
        <dbReference type="SAM" id="Phobius"/>
    </source>
</evidence>
<feature type="transmembrane region" description="Helical" evidence="1">
    <location>
        <begin position="201"/>
        <end position="222"/>
    </location>
</feature>
<sequence length="274" mass="31401">MQSTLPTKRIQDYRSGYPQFSALISTHESFFLCRRFPRLRARLLLLKQDKLSLLEQRLDEIDQNEVCPLFLGQSRSDKNVARNTLLSEIETSLAEYDSFVERTHHSLNINAAQEREVQSLRNWVSNTGGLSREETAYLAYDKELMSLASPKDDAMKWSENWVGDARLKFYQVFRKNSLHNISDSPNVYIYSGSTIKHLGRILVLFLTIILLLIPVIVCTRIDSTSTRMMMIIISIMLFLAIVSWLTKSRTIDLIMAGATYTTILTVFVSQTSSS</sequence>
<dbReference type="AlphaFoldDB" id="A0A9X0DEA9"/>
<comment type="caution">
    <text evidence="3">The sequence shown here is derived from an EMBL/GenBank/DDBJ whole genome shotgun (WGS) entry which is preliminary data.</text>
</comment>
<protein>
    <recommendedName>
        <fullName evidence="2">DUF6594 domain-containing protein</fullName>
    </recommendedName>
</protein>
<dbReference type="OrthoDB" id="5341582at2759"/>
<feature type="transmembrane region" description="Helical" evidence="1">
    <location>
        <begin position="253"/>
        <end position="272"/>
    </location>
</feature>
<keyword evidence="4" id="KW-1185">Reference proteome</keyword>
<organism evidence="3 4">
    <name type="scientific">Sclerotinia nivalis</name>
    <dbReference type="NCBI Taxonomy" id="352851"/>
    <lineage>
        <taxon>Eukaryota</taxon>
        <taxon>Fungi</taxon>
        <taxon>Dikarya</taxon>
        <taxon>Ascomycota</taxon>
        <taxon>Pezizomycotina</taxon>
        <taxon>Leotiomycetes</taxon>
        <taxon>Helotiales</taxon>
        <taxon>Sclerotiniaceae</taxon>
        <taxon>Sclerotinia</taxon>
    </lineage>
</organism>
<dbReference type="PANTHER" id="PTHR34502">
    <property type="entry name" value="DUF6594 DOMAIN-CONTAINING PROTEIN-RELATED"/>
    <property type="match status" value="1"/>
</dbReference>
<keyword evidence="1" id="KW-0812">Transmembrane</keyword>
<proteinExistence type="predicted"/>
<reference evidence="3" key="1">
    <citation type="submission" date="2022-11" db="EMBL/GenBank/DDBJ databases">
        <title>Genome Resource of Sclerotinia nivalis Strain SnTB1, a Plant Pathogen Isolated from American Ginseng.</title>
        <authorList>
            <person name="Fan S."/>
        </authorList>
    </citation>
    <scope>NUCLEOTIDE SEQUENCE</scope>
    <source>
        <strain evidence="3">SnTB1</strain>
    </source>
</reference>
<evidence type="ECO:0000259" key="2">
    <source>
        <dbReference type="Pfam" id="PF20237"/>
    </source>
</evidence>
<accession>A0A9X0DEA9</accession>
<feature type="transmembrane region" description="Helical" evidence="1">
    <location>
        <begin position="228"/>
        <end position="246"/>
    </location>
</feature>
<dbReference type="InterPro" id="IPR046529">
    <property type="entry name" value="DUF6594"/>
</dbReference>
<feature type="domain" description="DUF6594" evidence="2">
    <location>
        <begin position="17"/>
        <end position="264"/>
    </location>
</feature>